<feature type="region of interest" description="Disordered" evidence="1">
    <location>
        <begin position="63"/>
        <end position="100"/>
    </location>
</feature>
<comment type="caution">
    <text evidence="2">The sequence shown here is derived from an EMBL/GenBank/DDBJ whole genome shotgun (WGS) entry which is preliminary data.</text>
</comment>
<evidence type="ECO:0000313" key="2">
    <source>
        <dbReference type="EMBL" id="KAG2372989.1"/>
    </source>
</evidence>
<dbReference type="RefSeq" id="XP_044542163.1">
    <property type="nucleotide sequence ID" value="XM_044688753.1"/>
</dbReference>
<dbReference type="EMBL" id="PYSW02000062">
    <property type="protein sequence ID" value="KAG2372989.1"/>
    <property type="molecule type" value="Genomic_DNA"/>
</dbReference>
<organism evidence="2 3">
    <name type="scientific">Naegleria lovaniensis</name>
    <name type="common">Amoeba</name>
    <dbReference type="NCBI Taxonomy" id="51637"/>
    <lineage>
        <taxon>Eukaryota</taxon>
        <taxon>Discoba</taxon>
        <taxon>Heterolobosea</taxon>
        <taxon>Tetramitia</taxon>
        <taxon>Eutetramitia</taxon>
        <taxon>Vahlkampfiidae</taxon>
        <taxon>Naegleria</taxon>
    </lineage>
</organism>
<proteinExistence type="predicted"/>
<feature type="compositionally biased region" description="Low complexity" evidence="1">
    <location>
        <begin position="72"/>
        <end position="92"/>
    </location>
</feature>
<reference evidence="2 3" key="1">
    <citation type="journal article" date="2018" name="BMC Genomics">
        <title>The genome of Naegleria lovaniensis, the basis for a comparative approach to unravel pathogenicity factors of the human pathogenic amoeba N. fowleri.</title>
        <authorList>
            <person name="Liechti N."/>
            <person name="Schurch N."/>
            <person name="Bruggmann R."/>
            <person name="Wittwer M."/>
        </authorList>
    </citation>
    <scope>NUCLEOTIDE SEQUENCE [LARGE SCALE GENOMIC DNA]</scope>
    <source>
        <strain evidence="2 3">ATCC 30569</strain>
    </source>
</reference>
<evidence type="ECO:0000313" key="3">
    <source>
        <dbReference type="Proteomes" id="UP000816034"/>
    </source>
</evidence>
<dbReference type="AlphaFoldDB" id="A0AA88GE86"/>
<name>A0AA88GE86_NAELO</name>
<gene>
    <name evidence="2" type="ORF">C9374_012932</name>
</gene>
<accession>A0AA88GE86</accession>
<dbReference type="Proteomes" id="UP000816034">
    <property type="component" value="Unassembled WGS sequence"/>
</dbReference>
<evidence type="ECO:0000256" key="1">
    <source>
        <dbReference type="SAM" id="MobiDB-lite"/>
    </source>
</evidence>
<keyword evidence="3" id="KW-1185">Reference proteome</keyword>
<dbReference type="GeneID" id="68105386"/>
<sequence>MYVGPTDNKANRNNPNNRLFYPNEPTYQYHVIDIRAMTNMMNPNHALFYHSVSHATILYEQAKQQAREHANRNNPNNRAYKNDQQQQPDNQPSIEMNRRK</sequence>
<feature type="region of interest" description="Disordered" evidence="1">
    <location>
        <begin position="1"/>
        <end position="21"/>
    </location>
</feature>
<protein>
    <submittedName>
        <fullName evidence="2">Uncharacterized protein</fullName>
    </submittedName>
</protein>
<feature type="compositionally biased region" description="Low complexity" evidence="1">
    <location>
        <begin position="11"/>
        <end position="21"/>
    </location>
</feature>